<protein>
    <submittedName>
        <fullName evidence="8">KN motif and ankyrin repeat domains 4</fullName>
    </submittedName>
</protein>
<dbReference type="InterPro" id="IPR047184">
    <property type="entry name" value="KANK1-4"/>
</dbReference>
<keyword evidence="9" id="KW-1185">Reference proteome</keyword>
<dbReference type="FunFam" id="1.25.40.20:FF:000017">
    <property type="entry name" value="KN motif and ankyrin repeat domain-containing protein 1"/>
    <property type="match status" value="1"/>
</dbReference>
<evidence type="ECO:0000313" key="9">
    <source>
        <dbReference type="Proteomes" id="UP001108240"/>
    </source>
</evidence>
<dbReference type="GO" id="GO:0005737">
    <property type="term" value="C:cytoplasm"/>
    <property type="evidence" value="ECO:0007669"/>
    <property type="project" value="TreeGrafter"/>
</dbReference>
<feature type="repeat" description="ANK" evidence="5">
    <location>
        <begin position="1086"/>
        <end position="1110"/>
    </location>
</feature>
<dbReference type="OMA" id="NHIAASE"/>
<dbReference type="PANTHER" id="PTHR24168:SF24">
    <property type="entry name" value="KN MOTIF AND ANKYRIN REPEAT DOMAIN-CONTAINING PROTEIN 4"/>
    <property type="match status" value="1"/>
</dbReference>
<feature type="region of interest" description="Disordered" evidence="7">
    <location>
        <begin position="153"/>
        <end position="304"/>
    </location>
</feature>
<accession>A0A8C1DZY6</accession>
<evidence type="ECO:0000256" key="5">
    <source>
        <dbReference type="PROSITE-ProRule" id="PRU00023"/>
    </source>
</evidence>
<keyword evidence="1" id="KW-0597">Phosphoprotein</keyword>
<dbReference type="Gene3D" id="1.25.40.20">
    <property type="entry name" value="Ankyrin repeat-containing domain"/>
    <property type="match status" value="1"/>
</dbReference>
<dbReference type="SMART" id="SM00248">
    <property type="entry name" value="ANK"/>
    <property type="match status" value="5"/>
</dbReference>
<evidence type="ECO:0000256" key="2">
    <source>
        <dbReference type="ARBA" id="ARBA00022737"/>
    </source>
</evidence>
<evidence type="ECO:0000256" key="3">
    <source>
        <dbReference type="ARBA" id="ARBA00023043"/>
    </source>
</evidence>
<dbReference type="PANTHER" id="PTHR24168">
    <property type="entry name" value="KN MOTIF AND ANKYRIN REPEAT DOMAIN-CONTAINING"/>
    <property type="match status" value="1"/>
</dbReference>
<feature type="compositionally biased region" description="Basic and acidic residues" evidence="7">
    <location>
        <begin position="290"/>
        <end position="302"/>
    </location>
</feature>
<feature type="coiled-coil region" evidence="6">
    <location>
        <begin position="543"/>
        <end position="605"/>
    </location>
</feature>
<evidence type="ECO:0000256" key="7">
    <source>
        <dbReference type="SAM" id="MobiDB-lite"/>
    </source>
</evidence>
<evidence type="ECO:0000313" key="8">
    <source>
        <dbReference type="Ensembl" id="ENSCCRP00000069481.2"/>
    </source>
</evidence>
<dbReference type="GO" id="GO:0005856">
    <property type="term" value="C:cytoskeleton"/>
    <property type="evidence" value="ECO:0007669"/>
    <property type="project" value="TreeGrafter"/>
</dbReference>
<feature type="compositionally biased region" description="Low complexity" evidence="7">
    <location>
        <begin position="202"/>
        <end position="220"/>
    </location>
</feature>
<dbReference type="Pfam" id="PF12075">
    <property type="entry name" value="KN_motif"/>
    <property type="match status" value="1"/>
</dbReference>
<feature type="repeat" description="ANK" evidence="5">
    <location>
        <begin position="1191"/>
        <end position="1214"/>
    </location>
</feature>
<dbReference type="InterPro" id="IPR021939">
    <property type="entry name" value="KN_motif"/>
</dbReference>
<reference evidence="8" key="2">
    <citation type="submission" date="2025-09" db="UniProtKB">
        <authorList>
            <consortium name="Ensembl"/>
        </authorList>
    </citation>
    <scope>IDENTIFICATION</scope>
</reference>
<dbReference type="Pfam" id="PF12796">
    <property type="entry name" value="Ank_2"/>
    <property type="match status" value="2"/>
</dbReference>
<evidence type="ECO:0000256" key="1">
    <source>
        <dbReference type="ARBA" id="ARBA00022553"/>
    </source>
</evidence>
<keyword evidence="4 6" id="KW-0175">Coiled coil</keyword>
<feature type="region of interest" description="Disordered" evidence="7">
    <location>
        <begin position="889"/>
        <end position="1009"/>
    </location>
</feature>
<feature type="compositionally biased region" description="Low complexity" evidence="7">
    <location>
        <begin position="233"/>
        <end position="247"/>
    </location>
</feature>
<keyword evidence="2" id="KW-0677">Repeat</keyword>
<feature type="compositionally biased region" description="Low complexity" evidence="7">
    <location>
        <begin position="862"/>
        <end position="874"/>
    </location>
</feature>
<dbReference type="AlphaFoldDB" id="A0A8C1DZY6"/>
<feature type="compositionally biased region" description="Polar residues" evidence="7">
    <location>
        <begin position="811"/>
        <end position="824"/>
    </location>
</feature>
<feature type="repeat" description="ANK" evidence="5">
    <location>
        <begin position="1158"/>
        <end position="1190"/>
    </location>
</feature>
<dbReference type="Ensembl" id="ENSCCRT00000075277.2">
    <property type="protein sequence ID" value="ENSCCRP00000069481.2"/>
    <property type="gene ID" value="ENSCCRG00000037459.2"/>
</dbReference>
<dbReference type="GO" id="GO:0030837">
    <property type="term" value="P:negative regulation of actin filament polymerization"/>
    <property type="evidence" value="ECO:0007669"/>
    <property type="project" value="InterPro"/>
</dbReference>
<dbReference type="InterPro" id="IPR002110">
    <property type="entry name" value="Ankyrin_rpt"/>
</dbReference>
<feature type="compositionally biased region" description="Acidic residues" evidence="7">
    <location>
        <begin position="939"/>
        <end position="968"/>
    </location>
</feature>
<keyword evidence="3 5" id="KW-0040">ANK repeat</keyword>
<feature type="region of interest" description="Disordered" evidence="7">
    <location>
        <begin position="759"/>
        <end position="826"/>
    </location>
</feature>
<name>A0A8C1DZY6_CYPCA</name>
<reference evidence="8" key="1">
    <citation type="submission" date="2025-08" db="UniProtKB">
        <authorList>
            <consortium name="Ensembl"/>
        </authorList>
    </citation>
    <scope>IDENTIFICATION</scope>
</reference>
<dbReference type="PROSITE" id="PS50088">
    <property type="entry name" value="ANK_REPEAT"/>
    <property type="match status" value="3"/>
</dbReference>
<dbReference type="PROSITE" id="PS50297">
    <property type="entry name" value="ANK_REP_REGION"/>
    <property type="match status" value="3"/>
</dbReference>
<feature type="region of interest" description="Disordered" evidence="7">
    <location>
        <begin position="356"/>
        <end position="384"/>
    </location>
</feature>
<feature type="region of interest" description="Disordered" evidence="7">
    <location>
        <begin position="848"/>
        <end position="874"/>
    </location>
</feature>
<proteinExistence type="predicted"/>
<feature type="region of interest" description="Disordered" evidence="7">
    <location>
        <begin position="466"/>
        <end position="498"/>
    </location>
</feature>
<organism evidence="8 9">
    <name type="scientific">Cyprinus carpio carpio</name>
    <dbReference type="NCBI Taxonomy" id="630221"/>
    <lineage>
        <taxon>Eukaryota</taxon>
        <taxon>Metazoa</taxon>
        <taxon>Chordata</taxon>
        <taxon>Craniata</taxon>
        <taxon>Vertebrata</taxon>
        <taxon>Euteleostomi</taxon>
        <taxon>Actinopterygii</taxon>
        <taxon>Neopterygii</taxon>
        <taxon>Teleostei</taxon>
        <taxon>Ostariophysi</taxon>
        <taxon>Cypriniformes</taxon>
        <taxon>Cyprinidae</taxon>
        <taxon>Cyprininae</taxon>
        <taxon>Cyprinus</taxon>
    </lineage>
</organism>
<feature type="compositionally biased region" description="Polar residues" evidence="7">
    <location>
        <begin position="774"/>
        <end position="786"/>
    </location>
</feature>
<sequence>MSSAGGVCACYESLLPSPSINLSNNHIAASEAVCVFRGVRSASTTVAAGCSFLPVLDFLEGLPHLRSAPKRLRFSVFTTDFTHDTAKTEIMDKKSANGFLSKATDSGAQRKQLPYSVETPYGFHLDLDFLKYVDDIEKGNTIKRVHIQRKNRGPKYSTLPRNFSLPGHGARPLAKDTWANTSTLGSKPKSRVTEVQQLFEFSDATSGSSSTSGSPPASQSKKPVSSYRPSPKAAAQSQEQTSSENEQPMGLNVRPHLLRASSMPINVPRRKGSDSTDEQISQSQNSSAERLFRPTDGVDRRGSIPQDRASLHQQITAALKRVRELEEQVRTIPELRAQICSLRTEREELLQRIREHKSKQKSEVPQTDVQESSVPPVVSEKKDAPSIYKDTAADQEIVQAVQSNKNTEQQSEEQNLVVQDIVETNKPVTDTESEKEQVPAPVSVPVILIDKAETPTDPDEAEGILQESTLQEEAPKSLSEQAEKQDRSSETLLENKESTQLQGILESEESVAASKFTSTQEDNATVKGPSVITTKENTTAQLSEQKLLTNLELEAKLKNLEESLSKASCELEKTNALLREQMDENRRKDERIQELIDQVKEQKLQGPIETELLSEPVVTCDASVSTDSKSVQEKGISTEPQPAEGPKETDSKCSSTQTNIVEARDIEVLAQVNTADKIVGVEIVMCDQAMETEVQDKEGNSCQEVSVLLEKTDSVKDKEQESDIKDSVSSQVIDTKVSEIVVTESDTEEYVMVESSMVETMGSENEVTKPTVLETESQESPVVESTVTDKARGERSSGLQSQQEPRETHGQEPNLQSQRASEATASPAAIGQVVNRIQGLLNEQWASLGSGGQDAKGESSQKPHSSKISSIQSHLRGSLSALSAFYSPVQKGGAARQSGLKSIMKKNDCPDKQGNGGAKKNLKFVGVNGGYETTSSEDSTGEEDQDEVEEVDSSEPEVEQGEESETAQEEAAATGEQGDGVQAEVAEGSKEPDVAQAATRPQEEQPASELVDKNFMAACHFLKDRMAEVAAPNKEMRQVLMVLYQEWFRVSSQKESQAETVTLYLREVGYHTPTLLRYIVNLADGNGNMALHYSVSHSNFSVVKLLIDTGLCEVDHQNKAGYTAIMLAALTAAESPEDMEVAQQLLRMGKINARASQSGQTALMLAVSHGRTMMVQVLLDCGADVNIQDRDGSTALMCACEHGHTEIVKILLDRPECDISLTDKDAHTALSVAMKASHSEIVELLKARADPATVTDPTAQL</sequence>
<feature type="compositionally biased region" description="Basic and acidic residues" evidence="7">
    <location>
        <begin position="481"/>
        <end position="497"/>
    </location>
</feature>
<feature type="region of interest" description="Disordered" evidence="7">
    <location>
        <begin position="624"/>
        <end position="653"/>
    </location>
</feature>
<feature type="compositionally biased region" description="Polar residues" evidence="7">
    <location>
        <begin position="278"/>
        <end position="288"/>
    </location>
</feature>
<evidence type="ECO:0000256" key="6">
    <source>
        <dbReference type="SAM" id="Coils"/>
    </source>
</evidence>
<evidence type="ECO:0000256" key="4">
    <source>
        <dbReference type="ARBA" id="ARBA00023054"/>
    </source>
</evidence>
<dbReference type="SUPFAM" id="SSF48403">
    <property type="entry name" value="Ankyrin repeat"/>
    <property type="match status" value="1"/>
</dbReference>
<dbReference type="InterPro" id="IPR036770">
    <property type="entry name" value="Ankyrin_rpt-contain_sf"/>
</dbReference>
<dbReference type="Proteomes" id="UP001108240">
    <property type="component" value="Unplaced"/>
</dbReference>
<dbReference type="GeneTree" id="ENSGT00940000158468"/>